<dbReference type="SUPFAM" id="SSF53335">
    <property type="entry name" value="S-adenosyl-L-methionine-dependent methyltransferases"/>
    <property type="match status" value="1"/>
</dbReference>
<keyword evidence="6" id="KW-1185">Reference proteome</keyword>
<keyword evidence="4" id="KW-0460">Magnesium</keyword>
<evidence type="ECO:0000256" key="3">
    <source>
        <dbReference type="ARBA" id="ARBA00022723"/>
    </source>
</evidence>
<dbReference type="EMBL" id="BDDD01000033">
    <property type="protein sequence ID" value="GAV57488.1"/>
    <property type="molecule type" value="Genomic_DNA"/>
</dbReference>
<evidence type="ECO:0000313" key="6">
    <source>
        <dbReference type="Proteomes" id="UP000187406"/>
    </source>
</evidence>
<dbReference type="InParanoid" id="A0A1Q3AP24"/>
<organism evidence="5 6">
    <name type="scientific">Cephalotus follicularis</name>
    <name type="common">Albany pitcher plant</name>
    <dbReference type="NCBI Taxonomy" id="3775"/>
    <lineage>
        <taxon>Eukaryota</taxon>
        <taxon>Viridiplantae</taxon>
        <taxon>Streptophyta</taxon>
        <taxon>Embryophyta</taxon>
        <taxon>Tracheophyta</taxon>
        <taxon>Spermatophyta</taxon>
        <taxon>Magnoliopsida</taxon>
        <taxon>eudicotyledons</taxon>
        <taxon>Gunneridae</taxon>
        <taxon>Pentapetalae</taxon>
        <taxon>rosids</taxon>
        <taxon>fabids</taxon>
        <taxon>Oxalidales</taxon>
        <taxon>Cephalotaceae</taxon>
        <taxon>Cephalotus</taxon>
    </lineage>
</organism>
<gene>
    <name evidence="5" type="ORF">CFOL_v3_01025</name>
</gene>
<proteinExistence type="predicted"/>
<dbReference type="Pfam" id="PF03492">
    <property type="entry name" value="Methyltransf_7"/>
    <property type="match status" value="1"/>
</dbReference>
<dbReference type="OrthoDB" id="1523883at2759"/>
<reference evidence="6" key="1">
    <citation type="submission" date="2016-04" db="EMBL/GenBank/DDBJ databases">
        <title>Cephalotus genome sequencing.</title>
        <authorList>
            <person name="Fukushima K."/>
            <person name="Hasebe M."/>
            <person name="Fang X."/>
        </authorList>
    </citation>
    <scope>NUCLEOTIDE SEQUENCE [LARGE SCALE GENOMIC DNA]</scope>
    <source>
        <strain evidence="6">cv. St1</strain>
    </source>
</reference>
<sequence>MQEEGSNRAKILLTTGIHEKLIIGDHFSAFNTHVFRIADLGCSVGPNTFASVKTIVEAVEHKYRNEGLDSQIPEFQVFFNDHFANDFNTLFNSLPSQRPYMAAGVPGSFHHKLFPKASMNFMHSSFATHWLTKVPEEVTKQDSSAWNKGSITYVGGSSKVVEAYRAQYFKDMEGFFRVRSVELAENGLLVLLIPCRPEGSHPSESALMNIIDRLGYALHDMAKEGVISEALIDSFNVPIYYPTPDEVKEVVSSNECLSIEISEVSCYPKNLRTPEDARVYSLLGRSTLEGILCKHFGSEVIDELFERYTQKLEEFSKTPFFNSVETFAELFLLVKRIAVSQ</sequence>
<keyword evidence="1" id="KW-0489">Methyltransferase</keyword>
<dbReference type="InterPro" id="IPR042086">
    <property type="entry name" value="MeTrfase_capping"/>
</dbReference>
<evidence type="ECO:0000256" key="4">
    <source>
        <dbReference type="ARBA" id="ARBA00022842"/>
    </source>
</evidence>
<name>A0A1Q3AP24_CEPFO</name>
<dbReference type="GO" id="GO:0046872">
    <property type="term" value="F:metal ion binding"/>
    <property type="evidence" value="ECO:0007669"/>
    <property type="project" value="UniProtKB-KW"/>
</dbReference>
<comment type="caution">
    <text evidence="5">The sequence shown here is derived from an EMBL/GenBank/DDBJ whole genome shotgun (WGS) entry which is preliminary data.</text>
</comment>
<evidence type="ECO:0000313" key="5">
    <source>
        <dbReference type="EMBL" id="GAV57488.1"/>
    </source>
</evidence>
<keyword evidence="2" id="KW-0808">Transferase</keyword>
<dbReference type="InterPro" id="IPR005299">
    <property type="entry name" value="MeTrfase_7"/>
</dbReference>
<dbReference type="AlphaFoldDB" id="A0A1Q3AP24"/>
<dbReference type="InterPro" id="IPR029063">
    <property type="entry name" value="SAM-dependent_MTases_sf"/>
</dbReference>
<dbReference type="Gene3D" id="1.10.1200.270">
    <property type="entry name" value="Methyltransferase, alpha-helical capping domain"/>
    <property type="match status" value="1"/>
</dbReference>
<dbReference type="GO" id="GO:0008168">
    <property type="term" value="F:methyltransferase activity"/>
    <property type="evidence" value="ECO:0007669"/>
    <property type="project" value="UniProtKB-KW"/>
</dbReference>
<evidence type="ECO:0000256" key="1">
    <source>
        <dbReference type="ARBA" id="ARBA00022603"/>
    </source>
</evidence>
<protein>
    <submittedName>
        <fullName evidence="5">Methyltransf_7 domain-containing protein</fullName>
    </submittedName>
</protein>
<evidence type="ECO:0000256" key="2">
    <source>
        <dbReference type="ARBA" id="ARBA00022679"/>
    </source>
</evidence>
<accession>A0A1Q3AP24</accession>
<keyword evidence="3" id="KW-0479">Metal-binding</keyword>
<dbReference type="GO" id="GO:0032259">
    <property type="term" value="P:methylation"/>
    <property type="evidence" value="ECO:0007669"/>
    <property type="project" value="UniProtKB-KW"/>
</dbReference>
<dbReference type="Gene3D" id="3.40.50.150">
    <property type="entry name" value="Vaccinia Virus protein VP39"/>
    <property type="match status" value="1"/>
</dbReference>
<dbReference type="PANTHER" id="PTHR31009">
    <property type="entry name" value="S-ADENOSYL-L-METHIONINE:CARBOXYL METHYLTRANSFERASE FAMILY PROTEIN"/>
    <property type="match status" value="1"/>
</dbReference>
<dbReference type="Proteomes" id="UP000187406">
    <property type="component" value="Unassembled WGS sequence"/>
</dbReference>